<feature type="domain" description="Metallo-beta-lactamase" evidence="1">
    <location>
        <begin position="30"/>
        <end position="239"/>
    </location>
</feature>
<dbReference type="InterPro" id="IPR036866">
    <property type="entry name" value="RibonucZ/Hydroxyglut_hydro"/>
</dbReference>
<dbReference type="InterPro" id="IPR050662">
    <property type="entry name" value="Sec-metab_biosynth-thioest"/>
</dbReference>
<name>A0ABY6NZU9_9NOCA</name>
<dbReference type="Proteomes" id="UP001164965">
    <property type="component" value="Chromosome"/>
</dbReference>
<gene>
    <name evidence="2" type="ORF">RHODO2019_17700</name>
</gene>
<dbReference type="SUPFAM" id="SSF56281">
    <property type="entry name" value="Metallo-hydrolase/oxidoreductase"/>
    <property type="match status" value="1"/>
</dbReference>
<dbReference type="InterPro" id="IPR001279">
    <property type="entry name" value="Metallo-B-lactamas"/>
</dbReference>
<dbReference type="PANTHER" id="PTHR23131">
    <property type="entry name" value="ENDORIBONUCLEASE LACTB2"/>
    <property type="match status" value="1"/>
</dbReference>
<dbReference type="PANTHER" id="PTHR23131:SF4">
    <property type="entry name" value="METALLO-BETA-LACTAMASE SUPERFAMILY POTEIN"/>
    <property type="match status" value="1"/>
</dbReference>
<accession>A0ABY6NZU9</accession>
<reference evidence="2" key="1">
    <citation type="submission" date="2022-10" db="EMBL/GenBank/DDBJ databases">
        <title>Rhodococcus sp.75.</title>
        <authorList>
            <person name="Sun M."/>
        </authorList>
    </citation>
    <scope>NUCLEOTIDE SEQUENCE</scope>
    <source>
        <strain evidence="2">75</strain>
    </source>
</reference>
<dbReference type="Gene3D" id="3.60.15.10">
    <property type="entry name" value="Ribonuclease Z/Hydroxyacylglutathione hydrolase-like"/>
    <property type="match status" value="1"/>
</dbReference>
<evidence type="ECO:0000259" key="1">
    <source>
        <dbReference type="SMART" id="SM00849"/>
    </source>
</evidence>
<dbReference type="Pfam" id="PF00753">
    <property type="entry name" value="Lactamase_B"/>
    <property type="match status" value="1"/>
</dbReference>
<evidence type="ECO:0000313" key="3">
    <source>
        <dbReference type="Proteomes" id="UP001164965"/>
    </source>
</evidence>
<keyword evidence="3" id="KW-1185">Reference proteome</keyword>
<dbReference type="EMBL" id="CP110615">
    <property type="protein sequence ID" value="UZJ24905.1"/>
    <property type="molecule type" value="Genomic_DNA"/>
</dbReference>
<evidence type="ECO:0000313" key="2">
    <source>
        <dbReference type="EMBL" id="UZJ24905.1"/>
    </source>
</evidence>
<protein>
    <submittedName>
        <fullName evidence="2">MBL fold metallo-hydrolase</fullName>
    </submittedName>
</protein>
<sequence>MTDWTTPGVYPVAPGVHRIPLPLPNDGLRAVNVYVIDDGDGPVLVDSGWAIPESLELLRAGLAELGTSVADVRRVLVTHVHRDHYTQAVSVRAESGADVALGVGERPSLEAILAPGDVGLARNVARLHRCGADELAGKLPRTDVDPGTWESPDTWLEPGTAVDLGARTLDSVPTPGHTRGHVVFVDAAASLLFAGDHVLPSITPSIGVEPEPSRLVLRDYMDSLRVVRGMPDRQLLPAHGAVTASAHDRIDELVAHHDTRLDDTLAAVTAGCTVMDVARVITWTRHQRSYAELDLFNSVLAVGETSAHLDLLVHQGRLTSREVDGVTRFG</sequence>
<dbReference type="Gene3D" id="1.10.10.10">
    <property type="entry name" value="Winged helix-like DNA-binding domain superfamily/Winged helix DNA-binding domain"/>
    <property type="match status" value="1"/>
</dbReference>
<dbReference type="SMART" id="SM00849">
    <property type="entry name" value="Lactamase_B"/>
    <property type="match status" value="1"/>
</dbReference>
<organism evidence="2 3">
    <name type="scientific">Rhodococcus antarcticus</name>
    <dbReference type="NCBI Taxonomy" id="2987751"/>
    <lineage>
        <taxon>Bacteria</taxon>
        <taxon>Bacillati</taxon>
        <taxon>Actinomycetota</taxon>
        <taxon>Actinomycetes</taxon>
        <taxon>Mycobacteriales</taxon>
        <taxon>Nocardiaceae</taxon>
        <taxon>Rhodococcus</taxon>
    </lineage>
</organism>
<proteinExistence type="predicted"/>
<dbReference type="InterPro" id="IPR036388">
    <property type="entry name" value="WH-like_DNA-bd_sf"/>
</dbReference>
<dbReference type="RefSeq" id="WP_265383011.1">
    <property type="nucleotide sequence ID" value="NZ_CP110615.1"/>
</dbReference>